<dbReference type="InterPro" id="IPR000073">
    <property type="entry name" value="AB_hydrolase_1"/>
</dbReference>
<feature type="domain" description="AB hydrolase-1" evidence="2">
    <location>
        <begin position="31"/>
        <end position="173"/>
    </location>
</feature>
<dbReference type="SUPFAM" id="SSF53474">
    <property type="entry name" value="alpha/beta-Hydrolases"/>
    <property type="match status" value="1"/>
</dbReference>
<keyword evidence="1" id="KW-0378">Hydrolase</keyword>
<evidence type="ECO:0000259" key="2">
    <source>
        <dbReference type="Pfam" id="PF00561"/>
    </source>
</evidence>
<name>A0A443IF04_9GAMM</name>
<dbReference type="GO" id="GO:0016787">
    <property type="term" value="F:hydrolase activity"/>
    <property type="evidence" value="ECO:0007669"/>
    <property type="project" value="UniProtKB-KW"/>
</dbReference>
<comment type="caution">
    <text evidence="3">The sequence shown here is derived from an EMBL/GenBank/DDBJ whole genome shotgun (WGS) entry which is preliminary data.</text>
</comment>
<dbReference type="InterPro" id="IPR029058">
    <property type="entry name" value="AB_hydrolase_fold"/>
</dbReference>
<dbReference type="EMBL" id="JMEE01000011">
    <property type="protein sequence ID" value="RWR02628.1"/>
    <property type="molecule type" value="Genomic_DNA"/>
</dbReference>
<dbReference type="RefSeq" id="WP_128176577.1">
    <property type="nucleotide sequence ID" value="NZ_CP071409.1"/>
</dbReference>
<dbReference type="Pfam" id="PF00561">
    <property type="entry name" value="Abhydrolase_1"/>
    <property type="match status" value="1"/>
</dbReference>
<gene>
    <name evidence="3" type="ORF">ED28_07115</name>
</gene>
<dbReference type="PANTHER" id="PTHR43329">
    <property type="entry name" value="EPOXIDE HYDROLASE"/>
    <property type="match status" value="1"/>
</dbReference>
<evidence type="ECO:0000313" key="3">
    <source>
        <dbReference type="EMBL" id="RWR02628.1"/>
    </source>
</evidence>
<keyword evidence="4" id="KW-1185">Reference proteome</keyword>
<organism evidence="3 4">
    <name type="scientific">[Pantoea] beijingensis</name>
    <dbReference type="NCBI Taxonomy" id="1324864"/>
    <lineage>
        <taxon>Bacteria</taxon>
        <taxon>Pseudomonadati</taxon>
        <taxon>Pseudomonadota</taxon>
        <taxon>Gammaproteobacteria</taxon>
        <taxon>Enterobacterales</taxon>
        <taxon>Erwiniaceae</taxon>
        <taxon>Erwinia</taxon>
    </lineage>
</organism>
<proteinExistence type="predicted"/>
<sequence>MTYSIKHEGFFAEVNGVKLHYIRAGEATKEPILLVHGWPETHEAWSTLAPYLADHDLIIPDLRGLGQSSIPREGYDKKTIAEDLVQLVRDHLKLPAVYVVGHDWGGVVAFYVAVKLAEKCLGMAMLDVTVPGSPSVNFSQSGKRWHHNFNQSKGLAETLIAGNERAYFQWFFDNFTHNHTAMKKIDTERYIESYSKPERWKASLEYYRSIPIDLENAQAQLREPKLTCPVLGLGGNEAFGRKNEPVISLTDFAYDVQGGVIDNCGHWLPEEQPEKIAEWLDTFFAYCRLKRSS</sequence>
<dbReference type="Proteomes" id="UP000288794">
    <property type="component" value="Unassembled WGS sequence"/>
</dbReference>
<dbReference type="Gene3D" id="3.40.50.1820">
    <property type="entry name" value="alpha/beta hydrolase"/>
    <property type="match status" value="1"/>
</dbReference>
<evidence type="ECO:0000256" key="1">
    <source>
        <dbReference type="ARBA" id="ARBA00022801"/>
    </source>
</evidence>
<dbReference type="InterPro" id="IPR000639">
    <property type="entry name" value="Epox_hydrolase-like"/>
</dbReference>
<evidence type="ECO:0000313" key="4">
    <source>
        <dbReference type="Proteomes" id="UP000288794"/>
    </source>
</evidence>
<accession>A0A443IF04</accession>
<dbReference type="PRINTS" id="PR00412">
    <property type="entry name" value="EPOXHYDRLASE"/>
</dbReference>
<reference evidence="3 4" key="1">
    <citation type="submission" date="2014-04" db="EMBL/GenBank/DDBJ databases">
        <title>Draft genome sequence of Pantoea beijingensis strain LMG 27579, an emerging pathogen to Pleurotus eryngii with potential industrial application.</title>
        <authorList>
            <person name="Xu F."/>
            <person name="Liu Y."/>
            <person name="Wang S."/>
            <person name="Yin Y."/>
            <person name="Ma Y."/>
            <person name="Zhao S."/>
            <person name="Rong C."/>
        </authorList>
    </citation>
    <scope>NUCLEOTIDE SEQUENCE [LARGE SCALE GENOMIC DNA]</scope>
    <source>
        <strain evidence="3 4">LMG 27579</strain>
    </source>
</reference>
<dbReference type="AlphaFoldDB" id="A0A443IF04"/>
<protein>
    <recommendedName>
        <fullName evidence="2">AB hydrolase-1 domain-containing protein</fullName>
    </recommendedName>
</protein>